<keyword evidence="1" id="KW-0488">Methylation</keyword>
<dbReference type="SUPFAM" id="SSF58104">
    <property type="entry name" value="Methyl-accepting chemotaxis protein (MCP) signaling domain"/>
    <property type="match status" value="1"/>
</dbReference>
<evidence type="ECO:0000313" key="7">
    <source>
        <dbReference type="EMBL" id="SQC90790.1"/>
    </source>
</evidence>
<dbReference type="InterPro" id="IPR004090">
    <property type="entry name" value="Chemotax_Me-accpt_rcpt"/>
</dbReference>
<accession>A0A2X3KT85</accession>
<dbReference type="PRINTS" id="PR00260">
    <property type="entry name" value="CHEMTRNSDUCR"/>
</dbReference>
<dbReference type="GO" id="GO:0005886">
    <property type="term" value="C:plasma membrane"/>
    <property type="evidence" value="ECO:0007669"/>
    <property type="project" value="TreeGrafter"/>
</dbReference>
<comment type="similarity">
    <text evidence="4">Belongs to the methyl-accepting chemotaxis (MCP) protein family.</text>
</comment>
<evidence type="ECO:0000256" key="3">
    <source>
        <dbReference type="ARBA" id="ARBA00023224"/>
    </source>
</evidence>
<dbReference type="PANTHER" id="PTHR43531">
    <property type="entry name" value="PROTEIN ICFG"/>
    <property type="match status" value="1"/>
</dbReference>
<dbReference type="GO" id="GO:0007165">
    <property type="term" value="P:signal transduction"/>
    <property type="evidence" value="ECO:0007669"/>
    <property type="project" value="UniProtKB-KW"/>
</dbReference>
<dbReference type="Gene3D" id="1.10.287.950">
    <property type="entry name" value="Methyl-accepting chemotaxis protein"/>
    <property type="match status" value="1"/>
</dbReference>
<evidence type="ECO:0000313" key="8">
    <source>
        <dbReference type="Proteomes" id="UP000251197"/>
    </source>
</evidence>
<feature type="domain" description="Methyl-accepting transducer" evidence="6">
    <location>
        <begin position="1"/>
        <end position="121"/>
    </location>
</feature>
<proteinExistence type="inferred from homology"/>
<evidence type="ECO:0000256" key="4">
    <source>
        <dbReference type="ARBA" id="ARBA00029447"/>
    </source>
</evidence>
<name>A0A2X3KT85_9ENTR</name>
<keyword evidence="7" id="KW-0675">Receptor</keyword>
<sequence>MMSQVTNKMRVINETSNRMSDIINLIDSIAFQTNILALNAAVEAARAGEHGRGFAVVAGEVRQLAQKSASSASEIRSLIENSTTQTREGMGLVEKANAQIAGMIENVQEMNTILGEIKQASPGANRRHFPDQQRHWHD</sequence>
<dbReference type="GO" id="GO:0006935">
    <property type="term" value="P:chemotaxis"/>
    <property type="evidence" value="ECO:0007669"/>
    <property type="project" value="UniProtKB-KW"/>
</dbReference>
<protein>
    <submittedName>
        <fullName evidence="7">Serine chemoreceptor protein</fullName>
    </submittedName>
</protein>
<organism evidence="7 8">
    <name type="scientific">Cedecea neteri</name>
    <dbReference type="NCBI Taxonomy" id="158822"/>
    <lineage>
        <taxon>Bacteria</taxon>
        <taxon>Pseudomonadati</taxon>
        <taxon>Pseudomonadota</taxon>
        <taxon>Gammaproteobacteria</taxon>
        <taxon>Enterobacterales</taxon>
        <taxon>Enterobacteriaceae</taxon>
        <taxon>Cedecea</taxon>
    </lineage>
</organism>
<evidence type="ECO:0000256" key="5">
    <source>
        <dbReference type="PROSITE-ProRule" id="PRU00284"/>
    </source>
</evidence>
<dbReference type="GO" id="GO:0004888">
    <property type="term" value="F:transmembrane signaling receptor activity"/>
    <property type="evidence" value="ECO:0007669"/>
    <property type="project" value="InterPro"/>
</dbReference>
<dbReference type="SMART" id="SM00283">
    <property type="entry name" value="MA"/>
    <property type="match status" value="1"/>
</dbReference>
<dbReference type="Pfam" id="PF00015">
    <property type="entry name" value="MCPsignal"/>
    <property type="match status" value="1"/>
</dbReference>
<dbReference type="InterPro" id="IPR004089">
    <property type="entry name" value="MCPsignal_dom"/>
</dbReference>
<reference evidence="7 8" key="1">
    <citation type="submission" date="2018-06" db="EMBL/GenBank/DDBJ databases">
        <authorList>
            <consortium name="Pathogen Informatics"/>
            <person name="Doyle S."/>
        </authorList>
    </citation>
    <scope>NUCLEOTIDE SEQUENCE [LARGE SCALE GENOMIC DNA]</scope>
    <source>
        <strain evidence="7 8">NCTC12120</strain>
    </source>
</reference>
<gene>
    <name evidence="7" type="primary">tsr_6</name>
    <name evidence="7" type="ORF">NCTC12120_03931</name>
</gene>
<evidence type="ECO:0000256" key="2">
    <source>
        <dbReference type="ARBA" id="ARBA00022500"/>
    </source>
</evidence>
<dbReference type="PROSITE" id="PS50111">
    <property type="entry name" value="CHEMOTAXIS_TRANSDUC_2"/>
    <property type="match status" value="1"/>
</dbReference>
<evidence type="ECO:0000256" key="1">
    <source>
        <dbReference type="ARBA" id="ARBA00022481"/>
    </source>
</evidence>
<dbReference type="PANTHER" id="PTHR43531:SF5">
    <property type="entry name" value="METHYL-ACCEPTING CHEMOTAXIS PROTEIN III"/>
    <property type="match status" value="1"/>
</dbReference>
<dbReference type="AlphaFoldDB" id="A0A2X3KT85"/>
<keyword evidence="3 5" id="KW-0807">Transducer</keyword>
<dbReference type="InterPro" id="IPR051310">
    <property type="entry name" value="MCP_chemotaxis"/>
</dbReference>
<dbReference type="Proteomes" id="UP000251197">
    <property type="component" value="Unassembled WGS sequence"/>
</dbReference>
<keyword evidence="2" id="KW-0145">Chemotaxis</keyword>
<dbReference type="EMBL" id="UAVU01000005">
    <property type="protein sequence ID" value="SQC90790.1"/>
    <property type="molecule type" value="Genomic_DNA"/>
</dbReference>
<evidence type="ECO:0000259" key="6">
    <source>
        <dbReference type="PROSITE" id="PS50111"/>
    </source>
</evidence>